<name>A0A290Z688_9PSEU</name>
<dbReference type="Proteomes" id="UP000218505">
    <property type="component" value="Chromosome"/>
</dbReference>
<dbReference type="EMBL" id="CP023445">
    <property type="protein sequence ID" value="ATE54492.1"/>
    <property type="molecule type" value="Genomic_DNA"/>
</dbReference>
<dbReference type="PANTHER" id="PTHR36437">
    <property type="entry name" value="GLYOXALASE/BLEOMYCIN RESISTANCE PROTEIN/DIOXYGENASE"/>
    <property type="match status" value="1"/>
</dbReference>
<sequence>MITRAASVAIPVSDQDEAIGFFVGVLGFEKRVDVEIGGRRWVEVAPPGADTVLTPYTWVEHHGDRVGGFSRVVLECDDVRKTCDELRERGVPCEWADGGGYAVVTDPSGNEFVLAPR</sequence>
<dbReference type="InterPro" id="IPR029068">
    <property type="entry name" value="Glyas_Bleomycin-R_OHBP_Dase"/>
</dbReference>
<protein>
    <submittedName>
        <fullName evidence="2">Glyoxalase</fullName>
    </submittedName>
</protein>
<feature type="domain" description="VOC" evidence="1">
    <location>
        <begin position="4"/>
        <end position="117"/>
    </location>
</feature>
<evidence type="ECO:0000313" key="2">
    <source>
        <dbReference type="EMBL" id="ATE54492.1"/>
    </source>
</evidence>
<organism evidence="2 3">
    <name type="scientific">Actinosynnema pretiosum</name>
    <dbReference type="NCBI Taxonomy" id="42197"/>
    <lineage>
        <taxon>Bacteria</taxon>
        <taxon>Bacillati</taxon>
        <taxon>Actinomycetota</taxon>
        <taxon>Actinomycetes</taxon>
        <taxon>Pseudonocardiales</taxon>
        <taxon>Pseudonocardiaceae</taxon>
        <taxon>Actinosynnema</taxon>
    </lineage>
</organism>
<dbReference type="PROSITE" id="PS51819">
    <property type="entry name" value="VOC"/>
    <property type="match status" value="1"/>
</dbReference>
<gene>
    <name evidence="2" type="ORF">CNX65_15325</name>
</gene>
<dbReference type="InterPro" id="IPR037523">
    <property type="entry name" value="VOC_core"/>
</dbReference>
<dbReference type="AlphaFoldDB" id="A0A290Z688"/>
<evidence type="ECO:0000259" key="1">
    <source>
        <dbReference type="PROSITE" id="PS51819"/>
    </source>
</evidence>
<dbReference type="Pfam" id="PF00903">
    <property type="entry name" value="Glyoxalase"/>
    <property type="match status" value="1"/>
</dbReference>
<dbReference type="RefSeq" id="WP_096493690.1">
    <property type="nucleotide sequence ID" value="NZ_CP023445.1"/>
</dbReference>
<dbReference type="InterPro" id="IPR004360">
    <property type="entry name" value="Glyas_Fos-R_dOase_dom"/>
</dbReference>
<dbReference type="KEGG" id="apre:CNX65_15325"/>
<keyword evidence="3" id="KW-1185">Reference proteome</keyword>
<accession>A0A290Z688</accession>
<dbReference type="Gene3D" id="3.10.180.10">
    <property type="entry name" value="2,3-Dihydroxybiphenyl 1,2-Dioxygenase, domain 1"/>
    <property type="match status" value="1"/>
</dbReference>
<dbReference type="SUPFAM" id="SSF54593">
    <property type="entry name" value="Glyoxalase/Bleomycin resistance protein/Dihydroxybiphenyl dioxygenase"/>
    <property type="match status" value="1"/>
</dbReference>
<proteinExistence type="predicted"/>
<dbReference type="PANTHER" id="PTHR36437:SF2">
    <property type="entry name" value="GLYOXALASE_BLEOMYCIN RESISTANCE PROTEIN_DIOXYGENASE"/>
    <property type="match status" value="1"/>
</dbReference>
<reference evidence="2" key="1">
    <citation type="submission" date="2017-09" db="EMBL/GenBank/DDBJ databases">
        <title>Complete Genome Sequence of ansamitocin-producing Bacterium Actinosynnema pretiosum X47.</title>
        <authorList>
            <person name="Cao G."/>
            <person name="Zong G."/>
            <person name="Zhong C."/>
            <person name="Fu J."/>
        </authorList>
    </citation>
    <scope>NUCLEOTIDE SEQUENCE [LARGE SCALE GENOMIC DNA]</scope>
    <source>
        <strain evidence="2">X47</strain>
    </source>
</reference>
<evidence type="ECO:0000313" key="3">
    <source>
        <dbReference type="Proteomes" id="UP000218505"/>
    </source>
</evidence>